<dbReference type="EMBL" id="QQXK01000010">
    <property type="protein sequence ID" value="RII42624.1"/>
    <property type="molecule type" value="Genomic_DNA"/>
</dbReference>
<dbReference type="AlphaFoldDB" id="A0A399JBM5"/>
<protein>
    <submittedName>
        <fullName evidence="10">Amino acid ABC transporter permease</fullName>
    </submittedName>
</protein>
<dbReference type="CDD" id="cd06261">
    <property type="entry name" value="TM_PBP2"/>
    <property type="match status" value="1"/>
</dbReference>
<dbReference type="GO" id="GO:0043190">
    <property type="term" value="C:ATP-binding cassette (ABC) transporter complex"/>
    <property type="evidence" value="ECO:0007669"/>
    <property type="project" value="InterPro"/>
</dbReference>
<name>A0A399JBM5_9MICC</name>
<feature type="transmembrane region" description="Helical" evidence="7">
    <location>
        <begin position="76"/>
        <end position="96"/>
    </location>
</feature>
<evidence type="ECO:0000256" key="7">
    <source>
        <dbReference type="RuleBase" id="RU363032"/>
    </source>
</evidence>
<dbReference type="NCBIfam" id="TIGR01726">
    <property type="entry name" value="HEQRo_perm_3TM"/>
    <property type="match status" value="1"/>
</dbReference>
<evidence type="ECO:0000313" key="10">
    <source>
        <dbReference type="EMBL" id="RII42624.1"/>
    </source>
</evidence>
<sequence length="298" mass="31617">MSAQQSVLFDAPGPKTKRTILIINVIGAAVLLFVLYLLFKGLGDAGELKPEKWNVFAQGSIWSDYLLPGLMNTLKAAAISIVLALVFGFVFGLGRLSHMTWVRVISSIVVEFFRAVPVLIMMIFFWLFLGGAQLVPPDQSPFVAVVLGLTFYNGSVIAELVRSGVEGLPKGQREAGIAIGLTRGQSLRSIEVPQALTAMLPALIGQFVIILKDSALGSIVTYNELLYSANLVGTGNGNVFQALVVAAAIFIVINYALSALAKWLSRYLASRGEAGAAGHNDGGAEAPPAQVMGAPQTL</sequence>
<dbReference type="Pfam" id="PF00528">
    <property type="entry name" value="BPD_transp_1"/>
    <property type="match status" value="1"/>
</dbReference>
<reference evidence="10 11" key="1">
    <citation type="submission" date="2018-07" db="EMBL/GenBank/DDBJ databases">
        <title>Arthrobacter sp. nov., isolated from raw cow's milk with high bacterial count.</title>
        <authorList>
            <person name="Hahne J."/>
            <person name="Isele D."/>
            <person name="Lipski A."/>
        </authorList>
    </citation>
    <scope>NUCLEOTIDE SEQUENCE [LARGE SCALE GENOMIC DNA]</scope>
    <source>
        <strain evidence="10 11">JZ R-35</strain>
    </source>
</reference>
<evidence type="ECO:0000256" key="5">
    <source>
        <dbReference type="ARBA" id="ARBA00022989"/>
    </source>
</evidence>
<dbReference type="SUPFAM" id="SSF161098">
    <property type="entry name" value="MetI-like"/>
    <property type="match status" value="1"/>
</dbReference>
<keyword evidence="3" id="KW-1003">Cell membrane</keyword>
<keyword evidence="11" id="KW-1185">Reference proteome</keyword>
<gene>
    <name evidence="10" type="ORF">DWB68_06705</name>
</gene>
<dbReference type="RefSeq" id="WP_119424367.1">
    <property type="nucleotide sequence ID" value="NZ_QQXK01000010.1"/>
</dbReference>
<keyword evidence="5 7" id="KW-1133">Transmembrane helix</keyword>
<feature type="transmembrane region" description="Helical" evidence="7">
    <location>
        <begin position="20"/>
        <end position="39"/>
    </location>
</feature>
<dbReference type="InterPro" id="IPR035906">
    <property type="entry name" value="MetI-like_sf"/>
</dbReference>
<feature type="region of interest" description="Disordered" evidence="8">
    <location>
        <begin position="278"/>
        <end position="298"/>
    </location>
</feature>
<accession>A0A399JBM5</accession>
<feature type="transmembrane region" description="Helical" evidence="7">
    <location>
        <begin position="108"/>
        <end position="129"/>
    </location>
</feature>
<proteinExistence type="inferred from homology"/>
<evidence type="ECO:0000256" key="4">
    <source>
        <dbReference type="ARBA" id="ARBA00022692"/>
    </source>
</evidence>
<dbReference type="PANTHER" id="PTHR30614:SF21">
    <property type="entry name" value="AMINO ACID ABC TRANSPORTER PERMEASE"/>
    <property type="match status" value="1"/>
</dbReference>
<evidence type="ECO:0000256" key="2">
    <source>
        <dbReference type="ARBA" id="ARBA00022448"/>
    </source>
</evidence>
<keyword evidence="2 7" id="KW-0813">Transport</keyword>
<evidence type="ECO:0000313" key="11">
    <source>
        <dbReference type="Proteomes" id="UP000265419"/>
    </source>
</evidence>
<evidence type="ECO:0000256" key="6">
    <source>
        <dbReference type="ARBA" id="ARBA00023136"/>
    </source>
</evidence>
<dbReference type="Proteomes" id="UP000265419">
    <property type="component" value="Unassembled WGS sequence"/>
</dbReference>
<dbReference type="PANTHER" id="PTHR30614">
    <property type="entry name" value="MEMBRANE COMPONENT OF AMINO ACID ABC TRANSPORTER"/>
    <property type="match status" value="1"/>
</dbReference>
<evidence type="ECO:0000256" key="3">
    <source>
        <dbReference type="ARBA" id="ARBA00022475"/>
    </source>
</evidence>
<comment type="subcellular location">
    <subcellularLocation>
        <location evidence="1 7">Cell membrane</location>
        <topology evidence="1 7">Multi-pass membrane protein</topology>
    </subcellularLocation>
</comment>
<dbReference type="InterPro" id="IPR000515">
    <property type="entry name" value="MetI-like"/>
</dbReference>
<feature type="domain" description="ABC transmembrane type-1" evidence="9">
    <location>
        <begin position="70"/>
        <end position="261"/>
    </location>
</feature>
<dbReference type="InterPro" id="IPR010065">
    <property type="entry name" value="AA_ABC_transptr_permease_3TM"/>
</dbReference>
<evidence type="ECO:0000256" key="8">
    <source>
        <dbReference type="SAM" id="MobiDB-lite"/>
    </source>
</evidence>
<keyword evidence="6 7" id="KW-0472">Membrane</keyword>
<dbReference type="Gene3D" id="1.10.3720.10">
    <property type="entry name" value="MetI-like"/>
    <property type="match status" value="1"/>
</dbReference>
<feature type="transmembrane region" description="Helical" evidence="7">
    <location>
        <begin position="239"/>
        <end position="261"/>
    </location>
</feature>
<comment type="caution">
    <text evidence="10">The sequence shown here is derived from an EMBL/GenBank/DDBJ whole genome shotgun (WGS) entry which is preliminary data.</text>
</comment>
<dbReference type="InterPro" id="IPR043429">
    <property type="entry name" value="ArtM/GltK/GlnP/TcyL/YhdX-like"/>
</dbReference>
<dbReference type="GO" id="GO:0006865">
    <property type="term" value="P:amino acid transport"/>
    <property type="evidence" value="ECO:0007669"/>
    <property type="project" value="TreeGrafter"/>
</dbReference>
<organism evidence="10 11">
    <name type="scientific">Galactobacter valiniphilus</name>
    <dbReference type="NCBI Taxonomy" id="2676122"/>
    <lineage>
        <taxon>Bacteria</taxon>
        <taxon>Bacillati</taxon>
        <taxon>Actinomycetota</taxon>
        <taxon>Actinomycetes</taxon>
        <taxon>Micrococcales</taxon>
        <taxon>Micrococcaceae</taxon>
        <taxon>Galactobacter</taxon>
    </lineage>
</organism>
<keyword evidence="4 7" id="KW-0812">Transmembrane</keyword>
<comment type="similarity">
    <text evidence="7">Belongs to the binding-protein-dependent transport system permease family.</text>
</comment>
<dbReference type="PROSITE" id="PS50928">
    <property type="entry name" value="ABC_TM1"/>
    <property type="match status" value="1"/>
</dbReference>
<evidence type="ECO:0000259" key="9">
    <source>
        <dbReference type="PROSITE" id="PS50928"/>
    </source>
</evidence>
<dbReference type="GO" id="GO:0022857">
    <property type="term" value="F:transmembrane transporter activity"/>
    <property type="evidence" value="ECO:0007669"/>
    <property type="project" value="InterPro"/>
</dbReference>
<evidence type="ECO:0000256" key="1">
    <source>
        <dbReference type="ARBA" id="ARBA00004651"/>
    </source>
</evidence>